<feature type="transmembrane region" description="Helical" evidence="2">
    <location>
        <begin position="308"/>
        <end position="329"/>
    </location>
</feature>
<dbReference type="CDD" id="cd00198">
    <property type="entry name" value="vWFA"/>
    <property type="match status" value="1"/>
</dbReference>
<gene>
    <name evidence="4" type="ORF">J42TS3_16710</name>
</gene>
<feature type="transmembrane region" description="Helical" evidence="2">
    <location>
        <begin position="368"/>
        <end position="391"/>
    </location>
</feature>
<evidence type="ECO:0000259" key="3">
    <source>
        <dbReference type="PROSITE" id="PS50234"/>
    </source>
</evidence>
<feature type="transmembrane region" description="Helical" evidence="2">
    <location>
        <begin position="336"/>
        <end position="356"/>
    </location>
</feature>
<accession>A0ABQ4M9G6</accession>
<name>A0ABQ4M9G6_9BACL</name>
<evidence type="ECO:0000313" key="4">
    <source>
        <dbReference type="EMBL" id="GIP52636.1"/>
    </source>
</evidence>
<feature type="region of interest" description="Disordered" evidence="1">
    <location>
        <begin position="398"/>
        <end position="426"/>
    </location>
</feature>
<organism evidence="4 5">
    <name type="scientific">Paenibacillus vini</name>
    <dbReference type="NCBI Taxonomy" id="1476024"/>
    <lineage>
        <taxon>Bacteria</taxon>
        <taxon>Bacillati</taxon>
        <taxon>Bacillota</taxon>
        <taxon>Bacilli</taxon>
        <taxon>Bacillales</taxon>
        <taxon>Paenibacillaceae</taxon>
        <taxon>Paenibacillus</taxon>
    </lineage>
</organism>
<keyword evidence="5" id="KW-1185">Reference proteome</keyword>
<evidence type="ECO:0000256" key="2">
    <source>
        <dbReference type="SAM" id="Phobius"/>
    </source>
</evidence>
<dbReference type="EMBL" id="BOSL01000004">
    <property type="protein sequence ID" value="GIP52636.1"/>
    <property type="molecule type" value="Genomic_DNA"/>
</dbReference>
<dbReference type="PROSITE" id="PS50234">
    <property type="entry name" value="VWFA"/>
    <property type="match status" value="1"/>
</dbReference>
<evidence type="ECO:0000313" key="5">
    <source>
        <dbReference type="Proteomes" id="UP000679992"/>
    </source>
</evidence>
<feature type="compositionally biased region" description="Basic and acidic residues" evidence="1">
    <location>
        <begin position="416"/>
        <end position="426"/>
    </location>
</feature>
<dbReference type="Gene3D" id="3.40.50.410">
    <property type="entry name" value="von Willebrand factor, type A domain"/>
    <property type="match status" value="1"/>
</dbReference>
<protein>
    <recommendedName>
        <fullName evidence="3">VWFA domain-containing protein</fullName>
    </recommendedName>
</protein>
<keyword evidence="2" id="KW-1133">Transmembrane helix</keyword>
<keyword evidence="2" id="KW-0812">Transmembrane</keyword>
<dbReference type="Proteomes" id="UP000679992">
    <property type="component" value="Unassembled WGS sequence"/>
</dbReference>
<dbReference type="SMART" id="SM00327">
    <property type="entry name" value="VWA"/>
    <property type="match status" value="1"/>
</dbReference>
<dbReference type="InterPro" id="IPR051266">
    <property type="entry name" value="CLCR"/>
</dbReference>
<keyword evidence="2" id="KW-0472">Membrane</keyword>
<reference evidence="4 5" key="1">
    <citation type="submission" date="2021-03" db="EMBL/GenBank/DDBJ databases">
        <title>Antimicrobial resistance genes in bacteria isolated from Japanese honey, and their potential for conferring macrolide and lincosamide resistance in the American foulbrood pathogen Paenibacillus larvae.</title>
        <authorList>
            <person name="Okamoto M."/>
            <person name="Kumagai M."/>
            <person name="Kanamori H."/>
            <person name="Takamatsu D."/>
        </authorList>
    </citation>
    <scope>NUCLEOTIDE SEQUENCE [LARGE SCALE GENOMIC DNA]</scope>
    <source>
        <strain evidence="4 5">J42TS3</strain>
    </source>
</reference>
<comment type="caution">
    <text evidence="4">The sequence shown here is derived from an EMBL/GenBank/DDBJ whole genome shotgun (WGS) entry which is preliminary data.</text>
</comment>
<dbReference type="InterPro" id="IPR002035">
    <property type="entry name" value="VWF_A"/>
</dbReference>
<dbReference type="RefSeq" id="WP_213654391.1">
    <property type="nucleotide sequence ID" value="NZ_BOSL01000004.1"/>
</dbReference>
<feature type="transmembrane region" description="Helical" evidence="2">
    <location>
        <begin position="80"/>
        <end position="102"/>
    </location>
</feature>
<sequence length="426" mass="45939">MRRKINLLLLLFSLVGGAVGFVVGEILLNRLPGDLPGMVIIGLYFGILALCIGVFCLVAEMTKPRLNGSSWRQRYVGASWKLVVPATLVMVFVVGLALEFVYELNLGGLKQVKNIVFVIDDSGSMEASDPDNSRYGATKMLINKMDQDKEAAIIVFDDRVQLIQPFVRLKDQGVKEEVFSRLDGLEPMQGGTNIDLALTEAMDQIKSRNSSSRGTLVILLSDGYSEVDTANALSEYKKDGIAINAIGLGLDNAEGSALLKEIASQTGGQYQDVAEADQLTFAFQKIYDNIGERTLVTKRTGPMEDSGIYMALRILSILLIGAVIGLGLGIMFDNRYLAKSFSIGGAAGGILAGLLLEFGLSGEEFIDVIVRLLACLLLAGVIALFTLVVPVKENQGRISGRRRNGHSSPASNGIGERPRDGVNRGF</sequence>
<dbReference type="PANTHER" id="PTHR10579:SF43">
    <property type="entry name" value="ZINC FINGER (C3HC4-TYPE RING FINGER) FAMILY PROTEIN"/>
    <property type="match status" value="1"/>
</dbReference>
<proteinExistence type="predicted"/>
<feature type="transmembrane region" description="Helical" evidence="2">
    <location>
        <begin position="36"/>
        <end position="59"/>
    </location>
</feature>
<dbReference type="PANTHER" id="PTHR10579">
    <property type="entry name" value="CALCIUM-ACTIVATED CHLORIDE CHANNEL REGULATOR"/>
    <property type="match status" value="1"/>
</dbReference>
<dbReference type="InterPro" id="IPR036465">
    <property type="entry name" value="vWFA_dom_sf"/>
</dbReference>
<feature type="domain" description="VWFA" evidence="3">
    <location>
        <begin position="114"/>
        <end position="290"/>
    </location>
</feature>
<dbReference type="Pfam" id="PF00092">
    <property type="entry name" value="VWA"/>
    <property type="match status" value="1"/>
</dbReference>
<evidence type="ECO:0000256" key="1">
    <source>
        <dbReference type="SAM" id="MobiDB-lite"/>
    </source>
</evidence>
<dbReference type="SUPFAM" id="SSF53300">
    <property type="entry name" value="vWA-like"/>
    <property type="match status" value="1"/>
</dbReference>